<reference evidence="2 3" key="1">
    <citation type="journal article" date="2014" name="Front. Microbiol.">
        <title>Population and genomic analysis of the genus Halorubrum.</title>
        <authorList>
            <person name="Fullmer M.S."/>
            <person name="Soucy S.M."/>
            <person name="Swithers K.S."/>
            <person name="Makkay A.M."/>
            <person name="Wheeler R."/>
            <person name="Ventosa A."/>
            <person name="Gogarten J.P."/>
            <person name="Papke R.T."/>
        </authorList>
    </citation>
    <scope>NUCLEOTIDE SEQUENCE [LARGE SCALE GENOMIC DNA]</scope>
    <source>
        <strain evidence="2 3">Cb34</strain>
    </source>
</reference>
<evidence type="ECO:0000259" key="1">
    <source>
        <dbReference type="Pfam" id="PF18480"/>
    </source>
</evidence>
<proteinExistence type="predicted"/>
<dbReference type="InterPro" id="IPR041049">
    <property type="entry name" value="DUF5615"/>
</dbReference>
<protein>
    <recommendedName>
        <fullName evidence="1">DUF5615 domain-containing protein</fullName>
    </recommendedName>
</protein>
<dbReference type="Proteomes" id="UP000216308">
    <property type="component" value="Unassembled WGS sequence"/>
</dbReference>
<dbReference type="Pfam" id="PF18480">
    <property type="entry name" value="DUF5615"/>
    <property type="match status" value="1"/>
</dbReference>
<evidence type="ECO:0000313" key="3">
    <source>
        <dbReference type="Proteomes" id="UP000216308"/>
    </source>
</evidence>
<sequence length="108" mass="12508">MTRPLYCDESIWIPVADGLSRRGWSVHTARDEGTLGESDREQLRYAVERDWILLTFDDDFLSLVEGEEMEHSGMIYVRQAGRRIGDVVKVVDEHLQNRSEDAPPIQYL</sequence>
<accession>A0A256IH14</accession>
<dbReference type="RefSeq" id="WP_094533218.1">
    <property type="nucleotide sequence ID" value="NZ_NHPJ01000103.1"/>
</dbReference>
<organism evidence="2 3">
    <name type="scientific">Halorubrum halodurans</name>
    <dbReference type="NCBI Taxonomy" id="1383851"/>
    <lineage>
        <taxon>Archaea</taxon>
        <taxon>Methanobacteriati</taxon>
        <taxon>Methanobacteriota</taxon>
        <taxon>Stenosarchaea group</taxon>
        <taxon>Halobacteria</taxon>
        <taxon>Halobacteriales</taxon>
        <taxon>Haloferacaceae</taxon>
        <taxon>Halorubrum</taxon>
    </lineage>
</organism>
<dbReference type="AlphaFoldDB" id="A0A256IH14"/>
<gene>
    <name evidence="2" type="ORF">DJ70_11680</name>
</gene>
<keyword evidence="3" id="KW-1185">Reference proteome</keyword>
<comment type="caution">
    <text evidence="2">The sequence shown here is derived from an EMBL/GenBank/DDBJ whole genome shotgun (WGS) entry which is preliminary data.</text>
</comment>
<feature type="domain" description="DUF5615" evidence="1">
    <location>
        <begin position="5"/>
        <end position="99"/>
    </location>
</feature>
<dbReference type="EMBL" id="NHPJ01000103">
    <property type="protein sequence ID" value="OYR55432.1"/>
    <property type="molecule type" value="Genomic_DNA"/>
</dbReference>
<name>A0A256IH14_9EURY</name>
<evidence type="ECO:0000313" key="2">
    <source>
        <dbReference type="EMBL" id="OYR55432.1"/>
    </source>
</evidence>